<dbReference type="PIRSF" id="PIRSF000941">
    <property type="entry name" value="DUSP12"/>
    <property type="match status" value="1"/>
</dbReference>
<reference evidence="9" key="1">
    <citation type="journal article" date="2020" name="Stud. Mycol.">
        <title>101 Dothideomycetes genomes: a test case for predicting lifestyles and emergence of pathogens.</title>
        <authorList>
            <person name="Haridas S."/>
            <person name="Albert R."/>
            <person name="Binder M."/>
            <person name="Bloem J."/>
            <person name="Labutti K."/>
            <person name="Salamov A."/>
            <person name="Andreopoulos B."/>
            <person name="Baker S."/>
            <person name="Barry K."/>
            <person name="Bills G."/>
            <person name="Bluhm B."/>
            <person name="Cannon C."/>
            <person name="Castanera R."/>
            <person name="Culley D."/>
            <person name="Daum C."/>
            <person name="Ezra D."/>
            <person name="Gonzalez J."/>
            <person name="Henrissat B."/>
            <person name="Kuo A."/>
            <person name="Liang C."/>
            <person name="Lipzen A."/>
            <person name="Lutzoni F."/>
            <person name="Magnuson J."/>
            <person name="Mondo S."/>
            <person name="Nolan M."/>
            <person name="Ohm R."/>
            <person name="Pangilinan J."/>
            <person name="Park H.-J."/>
            <person name="Ramirez L."/>
            <person name="Alfaro M."/>
            <person name="Sun H."/>
            <person name="Tritt A."/>
            <person name="Yoshinaga Y."/>
            <person name="Zwiers L.-H."/>
            <person name="Turgeon B."/>
            <person name="Goodwin S."/>
            <person name="Spatafora J."/>
            <person name="Crous P."/>
            <person name="Grigoriev I."/>
        </authorList>
    </citation>
    <scope>NUCLEOTIDE SEQUENCE</scope>
    <source>
        <strain evidence="9">CBS 269.34</strain>
    </source>
</reference>
<feature type="domain" description="Tyrosine-protein phosphatase" evidence="7">
    <location>
        <begin position="5"/>
        <end position="147"/>
    </location>
</feature>
<dbReference type="CDD" id="cd14518">
    <property type="entry name" value="DSP_fungal_YVH1"/>
    <property type="match status" value="1"/>
</dbReference>
<name>A0A6A6QH16_9PEZI</name>
<dbReference type="InterPro" id="IPR016130">
    <property type="entry name" value="Tyr_Pase_AS"/>
</dbReference>
<dbReference type="InterPro" id="IPR000340">
    <property type="entry name" value="Dual-sp_phosphatase_cat-dom"/>
</dbReference>
<keyword evidence="3" id="KW-0378">Hydrolase</keyword>
<feature type="region of interest" description="Disordered" evidence="6">
    <location>
        <begin position="293"/>
        <end position="322"/>
    </location>
</feature>
<keyword evidence="10" id="KW-1185">Reference proteome</keyword>
<evidence type="ECO:0000313" key="10">
    <source>
        <dbReference type="Proteomes" id="UP000799750"/>
    </source>
</evidence>
<dbReference type="SUPFAM" id="SSF52799">
    <property type="entry name" value="(Phosphotyrosine protein) phosphatases II"/>
    <property type="match status" value="1"/>
</dbReference>
<dbReference type="EMBL" id="MU004196">
    <property type="protein sequence ID" value="KAF2490923.1"/>
    <property type="molecule type" value="Genomic_DNA"/>
</dbReference>
<sequence>MALLDRVPGDLKLYIGGLFTLRRRDALEEAGVTHVLSVLRLPLDQRLFVPFKHMVVEVDDVEDENLLEHFPATNQFIQEGLDAGGGVLVHCAMGKSRSATCVIAYLMQHHNISAEEALSHVREARAICEPNSGFMSQLELYGSMRTPENVEESPAYQRWVFQREVELSRACGQAPDAEKIRFEDEHTSQDSVDYELRCRKCRRTLATSQYLTQHGSASSNSNPSKVRPCAHYFLDPLSWMRPELEQGKLDGRLECPKCHTNVGKYAWQGMQCSCSEWILPAISLSKSRIDEVKPQSSAATGIRRPPGTIVAPPSRGPPKESL</sequence>
<gene>
    <name evidence="9" type="ORF">BU16DRAFT_530509</name>
</gene>
<feature type="active site" description="Phosphocysteine intermediate" evidence="5">
    <location>
        <position position="91"/>
    </location>
</feature>
<evidence type="ECO:0000313" key="9">
    <source>
        <dbReference type="EMBL" id="KAF2490923.1"/>
    </source>
</evidence>
<evidence type="ECO:0000256" key="2">
    <source>
        <dbReference type="ARBA" id="ARBA00013064"/>
    </source>
</evidence>
<evidence type="ECO:0000259" key="7">
    <source>
        <dbReference type="PROSITE" id="PS50054"/>
    </source>
</evidence>
<dbReference type="GO" id="GO:0004725">
    <property type="term" value="F:protein tyrosine phosphatase activity"/>
    <property type="evidence" value="ECO:0007669"/>
    <property type="project" value="UniProtKB-EC"/>
</dbReference>
<dbReference type="InterPro" id="IPR000387">
    <property type="entry name" value="Tyr_Pase_dom"/>
</dbReference>
<dbReference type="OrthoDB" id="2017893at2759"/>
<accession>A0A6A6QH16</accession>
<dbReference type="PROSITE" id="PS00383">
    <property type="entry name" value="TYR_PHOSPHATASE_1"/>
    <property type="match status" value="1"/>
</dbReference>
<evidence type="ECO:0000256" key="6">
    <source>
        <dbReference type="SAM" id="MobiDB-lite"/>
    </source>
</evidence>
<keyword evidence="4" id="KW-0904">Protein phosphatase</keyword>
<dbReference type="PANTHER" id="PTHR45848:SF4">
    <property type="entry name" value="DUAL SPECIFICITY PROTEIN PHOSPHATASE 12"/>
    <property type="match status" value="1"/>
</dbReference>
<protein>
    <recommendedName>
        <fullName evidence="2">protein-tyrosine-phosphatase</fullName>
        <ecNumber evidence="2">3.1.3.48</ecNumber>
    </recommendedName>
</protein>
<comment type="similarity">
    <text evidence="1">Belongs to the protein-tyrosine phosphatase family. Non-receptor class dual specificity subfamily.</text>
</comment>
<dbReference type="EC" id="3.1.3.48" evidence="2"/>
<dbReference type="InterPro" id="IPR020422">
    <property type="entry name" value="TYR_PHOSPHATASE_DUAL_dom"/>
</dbReference>
<dbReference type="GO" id="GO:0005634">
    <property type="term" value="C:nucleus"/>
    <property type="evidence" value="ECO:0007669"/>
    <property type="project" value="TreeGrafter"/>
</dbReference>
<dbReference type="SMART" id="SM00195">
    <property type="entry name" value="DSPc"/>
    <property type="match status" value="1"/>
</dbReference>
<dbReference type="GO" id="GO:0008138">
    <property type="term" value="F:protein tyrosine/serine/threonine phosphatase activity"/>
    <property type="evidence" value="ECO:0007669"/>
    <property type="project" value="InterPro"/>
</dbReference>
<dbReference type="PROSITE" id="PS50056">
    <property type="entry name" value="TYR_PHOSPHATASE_2"/>
    <property type="match status" value="1"/>
</dbReference>
<evidence type="ECO:0000256" key="4">
    <source>
        <dbReference type="ARBA" id="ARBA00022912"/>
    </source>
</evidence>
<evidence type="ECO:0000259" key="8">
    <source>
        <dbReference type="PROSITE" id="PS50056"/>
    </source>
</evidence>
<feature type="domain" description="Tyrosine specific protein phosphatases" evidence="8">
    <location>
        <begin position="67"/>
        <end position="125"/>
    </location>
</feature>
<dbReference type="PANTHER" id="PTHR45848">
    <property type="entry name" value="DUAL SPECIFICITY PROTEIN PHOSPHATASE 12 FAMILY MEMBER"/>
    <property type="match status" value="1"/>
</dbReference>
<dbReference type="InterPro" id="IPR029021">
    <property type="entry name" value="Prot-tyrosine_phosphatase-like"/>
</dbReference>
<dbReference type="PROSITE" id="PS50054">
    <property type="entry name" value="TYR_PHOSPHATASE_DUAL"/>
    <property type="match status" value="1"/>
</dbReference>
<organism evidence="9 10">
    <name type="scientific">Lophium mytilinum</name>
    <dbReference type="NCBI Taxonomy" id="390894"/>
    <lineage>
        <taxon>Eukaryota</taxon>
        <taxon>Fungi</taxon>
        <taxon>Dikarya</taxon>
        <taxon>Ascomycota</taxon>
        <taxon>Pezizomycotina</taxon>
        <taxon>Dothideomycetes</taxon>
        <taxon>Pleosporomycetidae</taxon>
        <taxon>Mytilinidiales</taxon>
        <taxon>Mytilinidiaceae</taxon>
        <taxon>Lophium</taxon>
    </lineage>
</organism>
<dbReference type="Proteomes" id="UP000799750">
    <property type="component" value="Unassembled WGS sequence"/>
</dbReference>
<evidence type="ECO:0000256" key="5">
    <source>
        <dbReference type="PIRSR" id="PIRSR000941-50"/>
    </source>
</evidence>
<evidence type="ECO:0000256" key="3">
    <source>
        <dbReference type="ARBA" id="ARBA00022801"/>
    </source>
</evidence>
<dbReference type="InterPro" id="IPR016278">
    <property type="entry name" value="DUSP12"/>
</dbReference>
<dbReference type="Pfam" id="PF00782">
    <property type="entry name" value="DSPc"/>
    <property type="match status" value="1"/>
</dbReference>
<proteinExistence type="inferred from homology"/>
<dbReference type="AlphaFoldDB" id="A0A6A6QH16"/>
<dbReference type="Gene3D" id="3.90.190.10">
    <property type="entry name" value="Protein tyrosine phosphatase superfamily"/>
    <property type="match status" value="1"/>
</dbReference>
<evidence type="ECO:0000256" key="1">
    <source>
        <dbReference type="ARBA" id="ARBA00008601"/>
    </source>
</evidence>